<evidence type="ECO:0000256" key="1">
    <source>
        <dbReference type="SAM" id="MobiDB-lite"/>
    </source>
</evidence>
<protein>
    <submittedName>
        <fullName evidence="4">OSJNBa0033H08.15 protein</fullName>
    </submittedName>
</protein>
<evidence type="ECO:0000313" key="4">
    <source>
        <dbReference type="EMBL" id="CAD37115.3"/>
    </source>
</evidence>
<dbReference type="SUPFAM" id="SSF56672">
    <property type="entry name" value="DNA/RNA polymerases"/>
    <property type="match status" value="1"/>
</dbReference>
<gene>
    <name evidence="4" type="primary">OSJNBa0033H08.15</name>
</gene>
<accession>Q7XXL7</accession>
<name>Q7XXL7_ORYSJ</name>
<dbReference type="InterPro" id="IPR043502">
    <property type="entry name" value="DNA/RNA_pol_sf"/>
</dbReference>
<reference evidence="5" key="1">
    <citation type="journal article" date="2005" name="Nature">
        <title>The map-based sequence of the rice genome.</title>
        <authorList>
            <consortium name="International rice genome sequencing project (IRGSP)"/>
            <person name="Matsumoto T."/>
            <person name="Wu J."/>
            <person name="Kanamori H."/>
            <person name="Katayose Y."/>
            <person name="Fujisawa M."/>
            <person name="Namiki N."/>
            <person name="Mizuno H."/>
            <person name="Yamamoto K."/>
            <person name="Antonio B.A."/>
            <person name="Baba T."/>
            <person name="Sakata K."/>
            <person name="Nagamura Y."/>
            <person name="Aoki H."/>
            <person name="Arikawa K."/>
            <person name="Arita K."/>
            <person name="Bito T."/>
            <person name="Chiden Y."/>
            <person name="Fujitsuka N."/>
            <person name="Fukunaka R."/>
            <person name="Hamada M."/>
            <person name="Harada C."/>
            <person name="Hayashi A."/>
            <person name="Hijishita S."/>
            <person name="Honda M."/>
            <person name="Hosokawa S."/>
            <person name="Ichikawa Y."/>
            <person name="Idonuma A."/>
            <person name="Iijima M."/>
            <person name="Ikeda M."/>
            <person name="Ikeno M."/>
            <person name="Ito K."/>
            <person name="Ito S."/>
            <person name="Ito T."/>
            <person name="Ito Y."/>
            <person name="Ito Y."/>
            <person name="Iwabuchi A."/>
            <person name="Kamiya K."/>
            <person name="Karasawa W."/>
            <person name="Kurita K."/>
            <person name="Katagiri S."/>
            <person name="Kikuta A."/>
            <person name="Kobayashi H."/>
            <person name="Kobayashi N."/>
            <person name="Machita K."/>
            <person name="Maehara T."/>
            <person name="Masukawa M."/>
            <person name="Mizubayashi T."/>
            <person name="Mukai Y."/>
            <person name="Nagasaki H."/>
            <person name="Nagata Y."/>
            <person name="Naito S."/>
            <person name="Nakashima M."/>
            <person name="Nakama Y."/>
            <person name="Nakamichi Y."/>
            <person name="Nakamura M."/>
            <person name="Meguro A."/>
            <person name="Negishi M."/>
            <person name="Ohta I."/>
            <person name="Ohta T."/>
            <person name="Okamoto M."/>
            <person name="Ono N."/>
            <person name="Saji S."/>
            <person name="Sakaguchi M."/>
            <person name="Sakai K."/>
            <person name="Shibata M."/>
            <person name="Shimokawa T."/>
            <person name="Song J."/>
            <person name="Takazaki Y."/>
            <person name="Terasawa K."/>
            <person name="Tsugane M."/>
            <person name="Tsuji K."/>
            <person name="Ueda S."/>
            <person name="Waki K."/>
            <person name="Yamagata H."/>
            <person name="Yamamoto M."/>
            <person name="Yamamoto S."/>
            <person name="Yamane H."/>
            <person name="Yoshiki S."/>
            <person name="Yoshihara R."/>
            <person name="Yukawa K."/>
            <person name="Zhong H."/>
            <person name="Yano M."/>
            <person name="Yuan Q."/>
            <person name="Ouyang S."/>
            <person name="Liu J."/>
            <person name="Jones K.M."/>
            <person name="Gansberger K."/>
            <person name="Moffat K."/>
            <person name="Hill J."/>
            <person name="Bera J."/>
            <person name="Fadrosh D."/>
            <person name="Jin S."/>
            <person name="Johri S."/>
            <person name="Kim M."/>
            <person name="Overton L."/>
            <person name="Reardon M."/>
            <person name="Tsitrin T."/>
            <person name="Vuong H."/>
            <person name="Weaver B."/>
            <person name="Ciecko A."/>
            <person name="Tallon L."/>
            <person name="Jackson J."/>
            <person name="Pai G."/>
            <person name="Aken S.V."/>
            <person name="Utterback T."/>
            <person name="Reidmuller S."/>
            <person name="Feldblyum T."/>
            <person name="Hsiao J."/>
            <person name="Zismann V."/>
            <person name="Iobst S."/>
            <person name="de Vazeille A.R."/>
            <person name="Buell C.R."/>
            <person name="Ying K."/>
            <person name="Li Y."/>
            <person name="Lu T."/>
            <person name="Huang Y."/>
            <person name="Zhao Q."/>
            <person name="Feng Q."/>
            <person name="Zhang L."/>
            <person name="Zhu J."/>
            <person name="Weng Q."/>
            <person name="Mu J."/>
            <person name="Lu Y."/>
            <person name="Fan D."/>
            <person name="Liu Y."/>
            <person name="Guan J."/>
            <person name="Zhang Y."/>
            <person name="Yu S."/>
            <person name="Liu X."/>
            <person name="Zhang Y."/>
            <person name="Hong G."/>
            <person name="Han B."/>
            <person name="Choisne N."/>
            <person name="Demange N."/>
            <person name="Orjeda G."/>
            <person name="Samain S."/>
            <person name="Cattolico L."/>
            <person name="Pelletier E."/>
            <person name="Couloux A."/>
            <person name="Segurens B."/>
            <person name="Wincker P."/>
            <person name="D'Hont A."/>
            <person name="Scarpelli C."/>
            <person name="Weissenbach J."/>
            <person name="Salanoubat M."/>
            <person name="Quetier F."/>
            <person name="Yu Y."/>
            <person name="Kim H.R."/>
            <person name="Rambo T."/>
            <person name="Currie J."/>
            <person name="Collura K."/>
            <person name="Luo M."/>
            <person name="Yang T."/>
            <person name="Ammiraju J.S.S."/>
            <person name="Engler F."/>
            <person name="Soderlund C."/>
            <person name="Wing R.A."/>
            <person name="Palmer L.E."/>
            <person name="de la Bastide M."/>
            <person name="Spiegel L."/>
            <person name="Nascimento L."/>
            <person name="Zutavern T."/>
            <person name="O'Shaughnessy A."/>
            <person name="Dike S."/>
            <person name="Dedhia N."/>
            <person name="Preston R."/>
            <person name="Balija V."/>
            <person name="McCombie W.R."/>
            <person name="Chow T."/>
            <person name="Chen H."/>
            <person name="Chung M."/>
            <person name="Chen C."/>
            <person name="Shaw J."/>
            <person name="Wu H."/>
            <person name="Hsiao K."/>
            <person name="Chao Y."/>
            <person name="Chu M."/>
            <person name="Cheng C."/>
            <person name="Hour A."/>
            <person name="Lee P."/>
            <person name="Lin S."/>
            <person name="Lin Y."/>
            <person name="Liou J."/>
            <person name="Liu S."/>
            <person name="Hsing Y."/>
            <person name="Raghuvanshi S."/>
            <person name="Mohanty A."/>
            <person name="Bharti A.K."/>
            <person name="Gaur A."/>
            <person name="Gupta V."/>
            <person name="Kumar D."/>
            <person name="Ravi V."/>
            <person name="Vij S."/>
            <person name="Kapur A."/>
            <person name="Khurana P."/>
            <person name="Khurana P."/>
            <person name="Khurana J.P."/>
            <person name="Tyagi A.K."/>
            <person name="Gaikwad K."/>
            <person name="Singh A."/>
            <person name="Dalal V."/>
            <person name="Srivastava S."/>
            <person name="Dixit A."/>
            <person name="Pal A.K."/>
            <person name="Ghazi I.A."/>
            <person name="Yadav M."/>
            <person name="Pandit A."/>
            <person name="Bhargava A."/>
            <person name="Sureshbabu K."/>
            <person name="Batra K."/>
            <person name="Sharma T.R."/>
            <person name="Mohapatra T."/>
            <person name="Singh N.K."/>
            <person name="Messing J."/>
            <person name="Nelson A.B."/>
            <person name="Fuks G."/>
            <person name="Kavchok S."/>
            <person name="Keizer G."/>
            <person name="Linton E."/>
            <person name="Llaca V."/>
            <person name="Song R."/>
            <person name="Tanyolac B."/>
            <person name="Young S."/>
            <person name="Ho-Il K."/>
            <person name="Hahn J.H."/>
            <person name="Sangsakoo G."/>
            <person name="Vanavichit A."/>
            <person name="de Mattos Luiz.A.T."/>
            <person name="Zimmer P.D."/>
            <person name="Malone G."/>
            <person name="Dellagostin O."/>
            <person name="de Oliveira A.C."/>
            <person name="Bevan M."/>
            <person name="Bancroft I."/>
            <person name="Minx P."/>
            <person name="Cordum H."/>
            <person name="Wilson R."/>
            <person name="Cheng Z."/>
            <person name="Jin W."/>
            <person name="Jiang J."/>
            <person name="Leong S.A."/>
            <person name="Iwama H."/>
            <person name="Gojobori T."/>
            <person name="Itoh T."/>
            <person name="Niimura Y."/>
            <person name="Fujii Y."/>
            <person name="Habara T."/>
            <person name="Sakai H."/>
            <person name="Sato Y."/>
            <person name="Wilson G."/>
            <person name="Kumar K."/>
            <person name="McCouch S."/>
            <person name="Juretic N."/>
            <person name="Hoen D."/>
            <person name="Wright S."/>
            <person name="Bruskiewich R."/>
            <person name="Bureau T."/>
            <person name="Miyao A."/>
            <person name="Hirochika H."/>
            <person name="Nishikawa T."/>
            <person name="Kadowaki K."/>
            <person name="Sugiura M."/>
            <person name="Burr B."/>
            <person name="Sasaki T."/>
        </authorList>
    </citation>
    <scope>NUCLEOTIDE SEQUENCE [LARGE SCALE GENOMIC DNA]</scope>
    <source>
        <strain evidence="5">cv. Nipponbare</strain>
    </source>
</reference>
<evidence type="ECO:0000259" key="2">
    <source>
        <dbReference type="Pfam" id="PF07727"/>
    </source>
</evidence>
<proteinExistence type="predicted"/>
<evidence type="ECO:0000313" key="5">
    <source>
        <dbReference type="Proteomes" id="UP000000763"/>
    </source>
</evidence>
<feature type="region of interest" description="Disordered" evidence="1">
    <location>
        <begin position="277"/>
        <end position="339"/>
    </location>
</feature>
<dbReference type="AlphaFoldDB" id="Q7XXL7"/>
<dbReference type="InterPro" id="IPR013103">
    <property type="entry name" value="RVT_2"/>
</dbReference>
<feature type="domain" description="Reverse transcriptase Ty1/copia-type" evidence="2">
    <location>
        <begin position="371"/>
        <end position="544"/>
    </location>
</feature>
<feature type="compositionally biased region" description="Polar residues" evidence="1">
    <location>
        <begin position="315"/>
        <end position="325"/>
    </location>
</feature>
<dbReference type="InterPro" id="IPR057670">
    <property type="entry name" value="SH3_retrovirus"/>
</dbReference>
<sequence length="546" mass="62685">MMNQMQQQYHQMMQHMVQQQQQNQQQQNQQHNGPPQSKLPEFLDVRPPTFSSTTNPMEANDWLYAIEKRLNLLQCTDQEKPEQRLLGMSFVVFSGKPRFPMELLHRRSRISQEISAKAIVETRTTVIPFRARQWHSLKLRSPNSQRRSQDESPSHVSIVENPDILQISVLSQSAMDPRLFKLVLITCLWKKLKQRQKWFWSPLTQKKGVSLNHVESEQQDKVMKDVPNLEDIPVVYKFEARSTDGMFLGYPAHSRGYRVLVLETNKIIETCEVTFDEASPGTRPETAGTLSQVQGEDGRIFEDESDDEVGLAGQTGRQADQTTDTPPVRSAQDVWLDRPGSSGYDYVHADRDGPPEATTSTSEELENFERNKVWTLVEPPSRHNIIGTKKVFKNKPDEDGLIVRNKARLVAQGFTQVEGLDFNETFAPVDRIEAIRHLLACTASKGFKLYQMDVKSAFLNGFIQEKVYVKQPPGFENPDFCNHILKLSKALSDLKQAPRAWYDRLKNFLLVKGFQMGKIYKALFVLKHADNQLFVQIYVDDIIFGC</sequence>
<evidence type="ECO:0000259" key="3">
    <source>
        <dbReference type="Pfam" id="PF25597"/>
    </source>
</evidence>
<feature type="domain" description="Retroviral polymerase SH3-like" evidence="3">
    <location>
        <begin position="237"/>
        <end position="279"/>
    </location>
</feature>
<dbReference type="Pfam" id="PF25597">
    <property type="entry name" value="SH3_retrovirus"/>
    <property type="match status" value="1"/>
</dbReference>
<feature type="compositionally biased region" description="Low complexity" evidence="1">
    <location>
        <begin position="1"/>
        <end position="32"/>
    </location>
</feature>
<organism evidence="4 5">
    <name type="scientific">Oryza sativa subsp. japonica</name>
    <name type="common">Rice</name>
    <dbReference type="NCBI Taxonomy" id="39947"/>
    <lineage>
        <taxon>Eukaryota</taxon>
        <taxon>Viridiplantae</taxon>
        <taxon>Streptophyta</taxon>
        <taxon>Embryophyta</taxon>
        <taxon>Tracheophyta</taxon>
        <taxon>Spermatophyta</taxon>
        <taxon>Magnoliopsida</taxon>
        <taxon>Liliopsida</taxon>
        <taxon>Poales</taxon>
        <taxon>Poaceae</taxon>
        <taxon>BOP clade</taxon>
        <taxon>Oryzoideae</taxon>
        <taxon>Oryzeae</taxon>
        <taxon>Oryzinae</taxon>
        <taxon>Oryza</taxon>
        <taxon>Oryza sativa</taxon>
    </lineage>
</organism>
<dbReference type="Proteomes" id="UP000000763">
    <property type="component" value="Chromosome 4"/>
</dbReference>
<reference evidence="5" key="2">
    <citation type="journal article" date="2008" name="Nucleic Acids Res.">
        <title>The rice annotation project database (RAP-DB): 2008 update.</title>
        <authorList>
            <consortium name="The rice annotation project (RAP)"/>
        </authorList>
    </citation>
    <scope>GENOME REANNOTATION</scope>
    <source>
        <strain evidence="5">cv. Nipponbare</strain>
    </source>
</reference>
<dbReference type="Pfam" id="PF07727">
    <property type="entry name" value="RVT_2"/>
    <property type="match status" value="1"/>
</dbReference>
<feature type="region of interest" description="Disordered" evidence="1">
    <location>
        <begin position="1"/>
        <end position="43"/>
    </location>
</feature>
<dbReference type="EMBL" id="AL662942">
    <property type="protein sequence ID" value="CAD37115.3"/>
    <property type="molecule type" value="Genomic_DNA"/>
</dbReference>